<name>A0A9W8HP80_9FUNG</name>
<dbReference type="GO" id="GO:0005847">
    <property type="term" value="C:mRNA cleavage and polyadenylation specificity factor complex"/>
    <property type="evidence" value="ECO:0007669"/>
    <property type="project" value="TreeGrafter"/>
</dbReference>
<feature type="domain" description="Symplekin/Pta1 N-terminal" evidence="5">
    <location>
        <begin position="132"/>
        <end position="342"/>
    </location>
</feature>
<reference evidence="7" key="1">
    <citation type="submission" date="2022-07" db="EMBL/GenBank/DDBJ databases">
        <title>Phylogenomic reconstructions and comparative analyses of Kickxellomycotina fungi.</title>
        <authorList>
            <person name="Reynolds N.K."/>
            <person name="Stajich J.E."/>
            <person name="Barry K."/>
            <person name="Grigoriev I.V."/>
            <person name="Crous P."/>
            <person name="Smith M.E."/>
        </authorList>
    </citation>
    <scope>NUCLEOTIDE SEQUENCE</scope>
    <source>
        <strain evidence="7">BCRC 34489</strain>
    </source>
</reference>
<comment type="subcellular location">
    <subcellularLocation>
        <location evidence="1">Nucleus</location>
    </subcellularLocation>
</comment>
<feature type="domain" description="Symplekin C-terminal" evidence="6">
    <location>
        <begin position="965"/>
        <end position="1152"/>
    </location>
</feature>
<evidence type="ECO:0000259" key="6">
    <source>
        <dbReference type="Pfam" id="PF12295"/>
    </source>
</evidence>
<evidence type="ECO:0000256" key="4">
    <source>
        <dbReference type="SAM" id="MobiDB-lite"/>
    </source>
</evidence>
<proteinExistence type="predicted"/>
<evidence type="ECO:0000256" key="1">
    <source>
        <dbReference type="ARBA" id="ARBA00004123"/>
    </source>
</evidence>
<keyword evidence="3" id="KW-0539">Nucleus</keyword>
<dbReference type="PANTHER" id="PTHR15245:SF20">
    <property type="entry name" value="SYMPLEKIN"/>
    <property type="match status" value="1"/>
</dbReference>
<gene>
    <name evidence="7" type="ORF">GGI15_000643</name>
</gene>
<comment type="caution">
    <text evidence="7">The sequence shown here is derived from an EMBL/GenBank/DDBJ whole genome shotgun (WGS) entry which is preliminary data.</text>
</comment>
<keyword evidence="2" id="KW-0507">mRNA processing</keyword>
<protein>
    <recommendedName>
        <fullName evidence="9">Symplekin</fullName>
    </recommendedName>
</protein>
<evidence type="ECO:0000256" key="3">
    <source>
        <dbReference type="ARBA" id="ARBA00023242"/>
    </source>
</evidence>
<dbReference type="Proteomes" id="UP001140172">
    <property type="component" value="Unassembled WGS sequence"/>
</dbReference>
<dbReference type="InterPro" id="IPR022075">
    <property type="entry name" value="Symplekin_C"/>
</dbReference>
<dbReference type="InterPro" id="IPR011989">
    <property type="entry name" value="ARM-like"/>
</dbReference>
<dbReference type="AlphaFoldDB" id="A0A9W8HP80"/>
<evidence type="ECO:0000256" key="2">
    <source>
        <dbReference type="ARBA" id="ARBA00022664"/>
    </source>
</evidence>
<feature type="region of interest" description="Disordered" evidence="4">
    <location>
        <begin position="357"/>
        <end position="403"/>
    </location>
</feature>
<feature type="region of interest" description="Disordered" evidence="4">
    <location>
        <begin position="438"/>
        <end position="458"/>
    </location>
</feature>
<dbReference type="Gene3D" id="1.25.10.10">
    <property type="entry name" value="Leucine-rich Repeat Variant"/>
    <property type="match status" value="1"/>
</dbReference>
<dbReference type="OrthoDB" id="331600at2759"/>
<evidence type="ECO:0000313" key="8">
    <source>
        <dbReference type="Proteomes" id="UP001140172"/>
    </source>
</evidence>
<sequence>MDPAEARPEPSARAKELYSQAVHEVPPNRTTLDKLADYLRANPHMLYGGMFTDAYDATNAIVGPKESNTPYNHEELDMLTSPAVWGWAVMEDAMCISTPAHILQTTYPSLAQQFLDLVARTIDNIDTTPGPVVRRAVQALTRFWPVLISGCIVENPENSAWRKMYETTLSLSQNLMRLSETLEDPAMQVHLVKLLEVEAVMFSPPPPTGEVSGHGIINLNRIPDPHPYMNREELGRRSDMARKQLIALLPESDNLRMCNISFITGIINSLVYLMSMRPQFCNQILDRLTDWFGVINSSEQALSHSQLEIVSKSLRIMLLHLYTLKHMGPYTKIIGDTLDSLGGSDWEAWQERQRHERRRMRAREEEMARRAQRQQQQQAGVSEGGVARNESMRRDRLESVHAGQKRVANLIGDEDEEYQARMLEENAKRVRLDEAGEATASGMQADGRGVGAKTQQVSEKDKAMEAEVRAAVNSGPFKVQASVSLSNDDREQLIVDAMKRIVASSKSVEKFITYSRLQGFNGMSIQPNPADAALNRGQIGSTELGARSSLPNGLSTNAGVLEDSVLLLVRMIANSYIMYSNSAISSGKPEGSDLSPRWAELHKCIDSVLETIKESPRTRYSLAIMVLYELWLAVVSTDPHLKQQPGSLNFEYSAQALYLRWCEQIFDAIIKCSIETTHAQIQAQVVPDMNANSPGAPVPAAPPATDRLVLDYILDAPHLPPEYLKKLETCMVKPETATLGFWTIEKAIEMRPPVFRAGLNILLSHSASHDRATRIGCIRAVKKHYTSSSESMSSSESLLIEKTARASLKIGVKEADAKIEQFKAELERIKSTEATTPEEVAKREADQTALKQKGDSEVDLALAVHGEILLALCTRNVELLRAVFDEFVTGSPLVKRSLMRLIVPLVRSQSAALGRLMPVVAQFPAGSEDLAIRIIKTLALEGAASGASRELVQSVFDMQKARGLDARFIAAVANCLNRSEALEWIGKIVSLLDGKEISSSIVKDFFIQVTISGTGRPSALSPVELLIALHNSLGSAVSEDKAEAAIVLYGKASRDGATPAFNSNQFSAAINQLLMQDPIPPLVLKTVEVQHSAKNAAVGPAVSTLDSLVKKKFWEMGDKMIRAVARGLTVFLPGTLALTKNIPRKALKKVITMEPRLSRAIYDYAMKMPPRDQDHYKWLIKQHKK</sequence>
<keyword evidence="8" id="KW-1185">Reference proteome</keyword>
<dbReference type="GO" id="GO:0006397">
    <property type="term" value="P:mRNA processing"/>
    <property type="evidence" value="ECO:0007669"/>
    <property type="project" value="UniProtKB-KW"/>
</dbReference>
<dbReference type="Pfam" id="PF11935">
    <property type="entry name" value="SYMPK_PTA1_N"/>
    <property type="match status" value="1"/>
</dbReference>
<dbReference type="EMBL" id="JANBUM010000020">
    <property type="protein sequence ID" value="KAJ2787512.1"/>
    <property type="molecule type" value="Genomic_DNA"/>
</dbReference>
<dbReference type="InterPro" id="IPR021850">
    <property type="entry name" value="Symplekin/Pta1"/>
</dbReference>
<dbReference type="PANTHER" id="PTHR15245">
    <property type="entry name" value="SYMPLEKIN-RELATED"/>
    <property type="match status" value="1"/>
</dbReference>
<dbReference type="Pfam" id="PF12295">
    <property type="entry name" value="Symplekin_C"/>
    <property type="match status" value="1"/>
</dbReference>
<accession>A0A9W8HP80</accession>
<feature type="compositionally biased region" description="Basic and acidic residues" evidence="4">
    <location>
        <begin position="390"/>
        <end position="399"/>
    </location>
</feature>
<evidence type="ECO:0000313" key="7">
    <source>
        <dbReference type="EMBL" id="KAJ2787512.1"/>
    </source>
</evidence>
<dbReference type="InterPro" id="IPR032460">
    <property type="entry name" value="Symplekin/Pta1_N"/>
</dbReference>
<evidence type="ECO:0008006" key="9">
    <source>
        <dbReference type="Google" id="ProtNLM"/>
    </source>
</evidence>
<organism evidence="7 8">
    <name type="scientific">Coemansia interrupta</name>
    <dbReference type="NCBI Taxonomy" id="1126814"/>
    <lineage>
        <taxon>Eukaryota</taxon>
        <taxon>Fungi</taxon>
        <taxon>Fungi incertae sedis</taxon>
        <taxon>Zoopagomycota</taxon>
        <taxon>Kickxellomycotina</taxon>
        <taxon>Kickxellomycetes</taxon>
        <taxon>Kickxellales</taxon>
        <taxon>Kickxellaceae</taxon>
        <taxon>Coemansia</taxon>
    </lineage>
</organism>
<evidence type="ECO:0000259" key="5">
    <source>
        <dbReference type="Pfam" id="PF11935"/>
    </source>
</evidence>